<dbReference type="InterPro" id="IPR006311">
    <property type="entry name" value="TAT_signal"/>
</dbReference>
<dbReference type="PROSITE" id="PS51318">
    <property type="entry name" value="TAT"/>
    <property type="match status" value="1"/>
</dbReference>
<dbReference type="InterPro" id="IPR050708">
    <property type="entry name" value="T6SS_VgrG/RHS"/>
</dbReference>
<name>A0A9X4EY55_9VIBR</name>
<sequence length="421" mass="44486">MKLIREPAGVDHSRRRFIKSSSMITASSTIIGMTPVVARSTMLNSVSSISSNPIAINSLGFNGQRRDPVTNNYHLGNGYRVYNPRTIRFNAPDSMSPFGKGGINSYAYCLGDPINKSDPSGHFAFLTFLIGAIVGAVVGAGVSAASEGIYMAIDSNHKFDWKSVAIGAGVGFITGGIGTAASGASKAGTSLYTTLAKSAAIDFISVPLSAVTALSMQPGAPKWLQTTGKVVGFSLAIAGVAYGLKGATNLARNVARGRLMGSGSTARAMQRIGKTQITDQYKLYSVISRREMLFQGISIATGLASATSGVAFNTLNHLGKDSYMSNIMMRAFHFTSSASGYASGRSLNIIKAFKSDRVGFTSSRFTDLSHLTGLIGLLATEPGSQSNNILNKISFMAGVNSVYTLNLQNHLKYFDKKSEVI</sequence>
<evidence type="ECO:0000256" key="1">
    <source>
        <dbReference type="SAM" id="Phobius"/>
    </source>
</evidence>
<dbReference type="RefSeq" id="WP_274683396.1">
    <property type="nucleotide sequence ID" value="NZ_JAKNBA010000020.1"/>
</dbReference>
<feature type="transmembrane region" description="Helical" evidence="1">
    <location>
        <begin position="123"/>
        <end position="145"/>
    </location>
</feature>
<dbReference type="SUPFAM" id="SSF56399">
    <property type="entry name" value="ADP-ribosylation"/>
    <property type="match status" value="1"/>
</dbReference>
<accession>A0A9X4EY55</accession>
<keyword evidence="1" id="KW-0472">Membrane</keyword>
<keyword evidence="1" id="KW-1133">Transmembrane helix</keyword>
<dbReference type="EMBL" id="JAKNBA010000020">
    <property type="protein sequence ID" value="MDE1242888.1"/>
    <property type="molecule type" value="Genomic_DNA"/>
</dbReference>
<proteinExistence type="predicted"/>
<keyword evidence="1" id="KW-0812">Transmembrane</keyword>
<dbReference type="PANTHER" id="PTHR32305:SF15">
    <property type="entry name" value="PROTEIN RHSA-RELATED"/>
    <property type="match status" value="1"/>
</dbReference>
<organism evidence="2 3">
    <name type="scientific">Vibrio aestuarianus</name>
    <dbReference type="NCBI Taxonomy" id="28171"/>
    <lineage>
        <taxon>Bacteria</taxon>
        <taxon>Pseudomonadati</taxon>
        <taxon>Pseudomonadota</taxon>
        <taxon>Gammaproteobacteria</taxon>
        <taxon>Vibrionales</taxon>
        <taxon>Vibrionaceae</taxon>
        <taxon>Vibrio</taxon>
    </lineage>
</organism>
<feature type="transmembrane region" description="Helical" evidence="1">
    <location>
        <begin position="21"/>
        <end position="38"/>
    </location>
</feature>
<comment type="caution">
    <text evidence="2">The sequence shown here is derived from an EMBL/GenBank/DDBJ whole genome shotgun (WGS) entry which is preliminary data.</text>
</comment>
<dbReference type="Proteomes" id="UP001140979">
    <property type="component" value="Unassembled WGS sequence"/>
</dbReference>
<dbReference type="NCBIfam" id="TIGR03696">
    <property type="entry name" value="Rhs_assc_core"/>
    <property type="match status" value="1"/>
</dbReference>
<dbReference type="PANTHER" id="PTHR32305">
    <property type="match status" value="1"/>
</dbReference>
<dbReference type="InterPro" id="IPR022385">
    <property type="entry name" value="Rhs_assc_core"/>
</dbReference>
<dbReference type="Gene3D" id="2.180.10.10">
    <property type="entry name" value="RHS repeat-associated core"/>
    <property type="match status" value="1"/>
</dbReference>
<gene>
    <name evidence="2" type="ORF">L9W94_12160</name>
</gene>
<evidence type="ECO:0000313" key="2">
    <source>
        <dbReference type="EMBL" id="MDE1242888.1"/>
    </source>
</evidence>
<dbReference type="AlphaFoldDB" id="A0A9X4EY55"/>
<evidence type="ECO:0000313" key="3">
    <source>
        <dbReference type="Proteomes" id="UP001140979"/>
    </source>
</evidence>
<reference evidence="2" key="1">
    <citation type="submission" date="2022-02" db="EMBL/GenBank/DDBJ databases">
        <title>Emergence and expansion in Europe of a Vibrio aestuarianus clonal complex pathogenic for oysters.</title>
        <authorList>
            <person name="Mesnil A."/>
            <person name="Travers M.-A."/>
        </authorList>
    </citation>
    <scope>NUCLEOTIDE SEQUENCE</scope>
    <source>
        <strain evidence="2">19_064_11T1</strain>
    </source>
</reference>
<protein>
    <submittedName>
        <fullName evidence="2">RHS repeat-associated core domain-containing protein</fullName>
    </submittedName>
</protein>